<evidence type="ECO:0000259" key="4">
    <source>
        <dbReference type="Pfam" id="PF04841"/>
    </source>
</evidence>
<dbReference type="AlphaFoldDB" id="A0A7S3VUS2"/>
<proteinExistence type="inferred from homology"/>
<comment type="similarity">
    <text evidence="1 2">Belongs to the VPS16 family.</text>
</comment>
<sequence length="938" mass="101388">MALSTLRANAVGDWETCGDSFYSRELLYDPMLWEGMDLQTKRVCCSSCGGPIATMRDEQGVTLVAVGTSTQPVVQIFSSSGVELGSFLWESRGRLAGWGWTPDLHLVVVEDTGRAALYTLHGRKARELSLGAAVEAQGVAAVAVQPHALAVLTKQHAVWVVGGLDEGVEAPARPPVRVADPPLPETPALGRIQMVLLEPQFSMQHTPEVLLGTGSSIWQLDEVSCVEHPLAELQSSVATCTVHIMRLSPNGAFVAIFTVDGRLIVVPSDFSRQLSEFETQADSLPLEVEWCGSDGVVVLWPGLLLVVGPYGDHASWALSDEEKVVLVPEIDSMRLVMSGRHELLRKVPAPLAEVFRPGSTSAGTKLWDARELFEANDARCDKALRQLGASLKDAVTMCIQAAGAELVPVLQKALLRAAAYGLAFCCPAYPPHVMHAMTHKLRLLNTLRGEGVGMPLTMAQLDALGIAAVVARLLAQHQWLLARRIAASLRFASPALMAPTTELLSDDPSHTHIGGGAVSTLPQPTVPVASAAALEELVLLRWACAMISAFAAGTTNARTDVELKEALMTKLKPCPTFRYAPLAAHAQSVGRRRLAIKLLEEESSCALQVPLLLSLATRPAKKTGAPAQIDADPEAGEDALVRALRKAIESGDTNLVLLVMFHIYQIRPLQEFWQLVSSRALARNLFLKYCRAKEPELLQTLLATTGETVELADLQVSCALSAWAAAHETQAAEQPQLNALIASLSDAAQKYATSREHTFKSRAMSSLATLKREQARIEADTGHHLLVGLSLADTVMQLIRLNHHKHAAGLKRTFAMSDRRFWWLKIRALAEGHDWDGLDAFAAEKKSPIGWEPFLEVARKHGAPRDVQARLISRQPDSSSKAEQLAALDCTREAAEVAARLRDNALLGRISGMVSATSPAGLAIAQIKERVTGYGFGR</sequence>
<comment type="function">
    <text evidence="2">Required for vacuole biogenesis and vacuole enlargment in dividing and expanding cells. Involved in the docking or fusion of prevacuolar vesicles.</text>
</comment>
<keyword evidence="2" id="KW-0472">Membrane</keyword>
<evidence type="ECO:0000259" key="3">
    <source>
        <dbReference type="Pfam" id="PF04840"/>
    </source>
</evidence>
<comment type="subcellular location">
    <subcellularLocation>
        <location evidence="2">Vacuole membrane</location>
        <topology evidence="2">Peripheral membrane protein</topology>
    </subcellularLocation>
</comment>
<evidence type="ECO:0000313" key="5">
    <source>
        <dbReference type="EMBL" id="CAE0507611.1"/>
    </source>
</evidence>
<dbReference type="InterPro" id="IPR006925">
    <property type="entry name" value="Vps16_C"/>
</dbReference>
<gene>
    <name evidence="5" type="ORF">DTER00134_LOCUS22688</name>
</gene>
<dbReference type="PIRSF" id="PIRSF007949">
    <property type="entry name" value="VPS16"/>
    <property type="match status" value="1"/>
</dbReference>
<dbReference type="GO" id="GO:0005768">
    <property type="term" value="C:endosome"/>
    <property type="evidence" value="ECO:0007669"/>
    <property type="project" value="TreeGrafter"/>
</dbReference>
<dbReference type="InterPro" id="IPR038132">
    <property type="entry name" value="Vps16_C_sf"/>
</dbReference>
<dbReference type="InterPro" id="IPR016534">
    <property type="entry name" value="VPS16"/>
</dbReference>
<dbReference type="PANTHER" id="PTHR12811:SF0">
    <property type="entry name" value="VACUOLAR PROTEIN SORTING-ASSOCIATED PROTEIN 16 HOMOLOG"/>
    <property type="match status" value="1"/>
</dbReference>
<feature type="domain" description="Vps16 N-terminal" evidence="4">
    <location>
        <begin position="12"/>
        <end position="425"/>
    </location>
</feature>
<protein>
    <recommendedName>
        <fullName evidence="2">Protein VACUOLELESS1</fullName>
    </recommendedName>
</protein>
<organism evidence="5">
    <name type="scientific">Dunaliella tertiolecta</name>
    <name type="common">Green alga</name>
    <dbReference type="NCBI Taxonomy" id="3047"/>
    <lineage>
        <taxon>Eukaryota</taxon>
        <taxon>Viridiplantae</taxon>
        <taxon>Chlorophyta</taxon>
        <taxon>core chlorophytes</taxon>
        <taxon>Chlorophyceae</taxon>
        <taxon>CS clade</taxon>
        <taxon>Chlamydomonadales</taxon>
        <taxon>Dunaliellaceae</taxon>
        <taxon>Dunaliella</taxon>
    </lineage>
</organism>
<feature type="domain" description="Vps16 C-terminal" evidence="3">
    <location>
        <begin position="642"/>
        <end position="921"/>
    </location>
</feature>
<dbReference type="Pfam" id="PF04840">
    <property type="entry name" value="Vps16_C"/>
    <property type="match status" value="1"/>
</dbReference>
<evidence type="ECO:0000256" key="2">
    <source>
        <dbReference type="PIRNR" id="PIRNR007949"/>
    </source>
</evidence>
<dbReference type="GO" id="GO:0005765">
    <property type="term" value="C:lysosomal membrane"/>
    <property type="evidence" value="ECO:0007669"/>
    <property type="project" value="TreeGrafter"/>
</dbReference>
<dbReference type="GO" id="GO:0042144">
    <property type="term" value="P:vacuole fusion, non-autophagic"/>
    <property type="evidence" value="ECO:0007669"/>
    <property type="project" value="TreeGrafter"/>
</dbReference>
<name>A0A7S3VUS2_DUNTE</name>
<accession>A0A7S3VUS2</accession>
<keyword evidence="2" id="KW-0926">Vacuole</keyword>
<reference evidence="5" key="1">
    <citation type="submission" date="2021-01" db="EMBL/GenBank/DDBJ databases">
        <authorList>
            <person name="Corre E."/>
            <person name="Pelletier E."/>
            <person name="Niang G."/>
            <person name="Scheremetjew M."/>
            <person name="Finn R."/>
            <person name="Kale V."/>
            <person name="Holt S."/>
            <person name="Cochrane G."/>
            <person name="Meng A."/>
            <person name="Brown T."/>
            <person name="Cohen L."/>
        </authorList>
    </citation>
    <scope>NUCLEOTIDE SEQUENCE</scope>
    <source>
        <strain evidence="5">CCMP1320</strain>
    </source>
</reference>
<dbReference type="GO" id="GO:0006886">
    <property type="term" value="P:intracellular protein transport"/>
    <property type="evidence" value="ECO:0007669"/>
    <property type="project" value="InterPro"/>
</dbReference>
<dbReference type="GO" id="GO:0003779">
    <property type="term" value="F:actin binding"/>
    <property type="evidence" value="ECO:0007669"/>
    <property type="project" value="TreeGrafter"/>
</dbReference>
<dbReference type="GO" id="GO:0030897">
    <property type="term" value="C:HOPS complex"/>
    <property type="evidence" value="ECO:0007669"/>
    <property type="project" value="TreeGrafter"/>
</dbReference>
<evidence type="ECO:0000256" key="1">
    <source>
        <dbReference type="ARBA" id="ARBA00009250"/>
    </source>
</evidence>
<dbReference type="Pfam" id="PF04841">
    <property type="entry name" value="Vps16_N"/>
    <property type="match status" value="1"/>
</dbReference>
<dbReference type="PANTHER" id="PTHR12811">
    <property type="entry name" value="VACUOLAR PROTEIN SORTING VPS16"/>
    <property type="match status" value="1"/>
</dbReference>
<dbReference type="EMBL" id="HBIP01037628">
    <property type="protein sequence ID" value="CAE0507611.1"/>
    <property type="molecule type" value="Transcribed_RNA"/>
</dbReference>
<dbReference type="GO" id="GO:0016197">
    <property type="term" value="P:endosomal transport"/>
    <property type="evidence" value="ECO:0007669"/>
    <property type="project" value="TreeGrafter"/>
</dbReference>
<dbReference type="Gene3D" id="1.10.150.780">
    <property type="entry name" value="Vps16, C-terminal region"/>
    <property type="match status" value="1"/>
</dbReference>
<dbReference type="InterPro" id="IPR006926">
    <property type="entry name" value="Vps16_N"/>
</dbReference>